<gene>
    <name evidence="1" type="ORF">ACHAXA_005026</name>
</gene>
<keyword evidence="2" id="KW-1185">Reference proteome</keyword>
<sequence>MATVIIASAWRSSARLVLPSPSSMTRPAAAVVAYRANRGYWHFVAGGGRPFHVSVDMGKSNGDAENDTRDMTSTKAPIRRDDIIELYDGVISDLYERGRVGGGGEGAGGGETQRWRNFPLNGGGPTGVFVKGTADEVVLSPSSDDDDGTSYREETDELDLAPIEDAICKSHYIEQAVVVRGADRPYNVALIVPDWVAEMAKSDGVRELIQSEIERNCYKIDKSRIPASFAIVAPFTAKNDTTAP</sequence>
<dbReference type="Pfam" id="PF23562">
    <property type="entry name" value="AMP-binding_C_3"/>
    <property type="match status" value="1"/>
</dbReference>
<proteinExistence type="predicted"/>
<evidence type="ECO:0000313" key="1">
    <source>
        <dbReference type="EMBL" id="KAL3817391.1"/>
    </source>
</evidence>
<dbReference type="AlphaFoldDB" id="A0ABD3RYZ3"/>
<reference evidence="1 2" key="1">
    <citation type="submission" date="2024-10" db="EMBL/GenBank/DDBJ databases">
        <title>Updated reference genomes for cyclostephanoid diatoms.</title>
        <authorList>
            <person name="Roberts W.R."/>
            <person name="Alverson A.J."/>
        </authorList>
    </citation>
    <scope>NUCLEOTIDE SEQUENCE [LARGE SCALE GENOMIC DNA]</scope>
    <source>
        <strain evidence="1 2">AJA228-03</strain>
    </source>
</reference>
<dbReference type="Proteomes" id="UP001530377">
    <property type="component" value="Unassembled WGS sequence"/>
</dbReference>
<accession>A0ABD3RYZ3</accession>
<evidence type="ECO:0000313" key="2">
    <source>
        <dbReference type="Proteomes" id="UP001530377"/>
    </source>
</evidence>
<dbReference type="EMBL" id="JALLPB020000106">
    <property type="protein sequence ID" value="KAL3817391.1"/>
    <property type="molecule type" value="Genomic_DNA"/>
</dbReference>
<name>A0ABD3RYZ3_9STRA</name>
<comment type="caution">
    <text evidence="1">The sequence shown here is derived from an EMBL/GenBank/DDBJ whole genome shotgun (WGS) entry which is preliminary data.</text>
</comment>
<organism evidence="1 2">
    <name type="scientific">Cyclostephanos tholiformis</name>
    <dbReference type="NCBI Taxonomy" id="382380"/>
    <lineage>
        <taxon>Eukaryota</taxon>
        <taxon>Sar</taxon>
        <taxon>Stramenopiles</taxon>
        <taxon>Ochrophyta</taxon>
        <taxon>Bacillariophyta</taxon>
        <taxon>Coscinodiscophyceae</taxon>
        <taxon>Thalassiosirophycidae</taxon>
        <taxon>Stephanodiscales</taxon>
        <taxon>Stephanodiscaceae</taxon>
        <taxon>Cyclostephanos</taxon>
    </lineage>
</organism>
<protein>
    <submittedName>
        <fullName evidence="1">Uncharacterized protein</fullName>
    </submittedName>
</protein>